<dbReference type="EMBL" id="JAMWBK010000013">
    <property type="protein sequence ID" value="KAJ8900949.1"/>
    <property type="molecule type" value="Genomic_DNA"/>
</dbReference>
<dbReference type="AlphaFoldDB" id="A0AAV8UEM7"/>
<dbReference type="Pfam" id="PF07744">
    <property type="entry name" value="SPOC"/>
    <property type="match status" value="1"/>
</dbReference>
<gene>
    <name evidence="3" type="ORF">NDN08_000246</name>
</gene>
<name>A0AAV8UEM7_9RHOD</name>
<evidence type="ECO:0000259" key="2">
    <source>
        <dbReference type="Pfam" id="PF07744"/>
    </source>
</evidence>
<feature type="compositionally biased region" description="Polar residues" evidence="1">
    <location>
        <begin position="32"/>
        <end position="57"/>
    </location>
</feature>
<keyword evidence="4" id="KW-1185">Reference proteome</keyword>
<feature type="domain" description="Spen paralogue and orthologue SPOC C-terminal" evidence="2">
    <location>
        <begin position="701"/>
        <end position="860"/>
    </location>
</feature>
<reference evidence="3 4" key="1">
    <citation type="journal article" date="2023" name="Nat. Commun.">
        <title>Origin of minicircular mitochondrial genomes in red algae.</title>
        <authorList>
            <person name="Lee Y."/>
            <person name="Cho C.H."/>
            <person name="Lee Y.M."/>
            <person name="Park S.I."/>
            <person name="Yang J.H."/>
            <person name="West J.A."/>
            <person name="Bhattacharya D."/>
            <person name="Yoon H.S."/>
        </authorList>
    </citation>
    <scope>NUCLEOTIDE SEQUENCE [LARGE SCALE GENOMIC DNA]</scope>
    <source>
        <strain evidence="3 4">CCMP1338</strain>
        <tissue evidence="3">Whole cell</tissue>
    </source>
</reference>
<feature type="compositionally biased region" description="Acidic residues" evidence="1">
    <location>
        <begin position="138"/>
        <end position="150"/>
    </location>
</feature>
<evidence type="ECO:0000313" key="3">
    <source>
        <dbReference type="EMBL" id="KAJ8900949.1"/>
    </source>
</evidence>
<feature type="region of interest" description="Disordered" evidence="1">
    <location>
        <begin position="28"/>
        <end position="620"/>
    </location>
</feature>
<feature type="compositionally biased region" description="Basic and acidic residues" evidence="1">
    <location>
        <begin position="455"/>
        <end position="500"/>
    </location>
</feature>
<proteinExistence type="predicted"/>
<evidence type="ECO:0000256" key="1">
    <source>
        <dbReference type="SAM" id="MobiDB-lite"/>
    </source>
</evidence>
<sequence>MRTNPLAAGKPEGFDLRSIIENARDTRFDRGNWSNSKRNSMRTSSSKIKVEFQNKQSFAAPKNGALGPQAAGVFESEPTDGEQKSVGPAKAGQRKGKIPKNERRFHAMVAKRNTDEGGDATAAAEPSEKIASERVTCTDEEDREDGEVDSGAESSVYDVKPPPKQPAEETLPSDKRGEEIGEGPHTGKEEGTSPDRRERTPTGGDENHRQAAASQARTGDRLLSSSHEQRKGAEAGHGSPREQGQDESPRFQSRREANLRSDSRGPHIDSYRDGYERDDTNRRDGYDNGRNNGKDDPNRYREGKRSDYRNRSGESFHPSQGKNDFREEYYSGRGEYRRDEYRRDEYRRGDYRRDDYPRDDYPRDKYRRDEYRRDEYRREDYRERYQGDRREDYGEYRSGHREDSDHRDDYRDTGRDREGRPADRHSRHRDHRREMHGVDHRGNHSDNYSSRKRSRDYGEDNRGSMRREGGDDSQWSREGGERDSRRYRSSSRGRDEDDGRSSPPYPARRHSLSRKGSFESAHTRERRRDKYERDDSLDYRRGGSRDSSRGHPGHSRDSKRHSRRREDSPYTRTTDGSRDRPSPGRRDRHRSESSSARDRHEGYYSRSRYSEKGVREEERKKEFEALEAKKEEARKKELEEQARLQYEKEIAGLFAQMKARFESLKPKIENGVNRAEQEEISIVDADMFIQKDRFRAVAESITWKGNIAGNDKGSEQIPAVALDARSLRTKLPEGSPRRKSDECWGKTELPAELGMEFRCRFEVAENKYTQAKCSPYGVYCFMPDLDSEEFTRTHYEEFTELVRSLREKERCAVVEYTAHDNATHSAYFVPPGLKCEALLSLPTEKLPICPNATLLAFVVPKDAASLNRSTTSLL</sequence>
<comment type="caution">
    <text evidence="3">The sequence shown here is derived from an EMBL/GenBank/DDBJ whole genome shotgun (WGS) entry which is preliminary data.</text>
</comment>
<protein>
    <recommendedName>
        <fullName evidence="2">Spen paralogue and orthologue SPOC C-terminal domain-containing protein</fullName>
    </recommendedName>
</protein>
<organism evidence="3 4">
    <name type="scientific">Rhodosorus marinus</name>
    <dbReference type="NCBI Taxonomy" id="101924"/>
    <lineage>
        <taxon>Eukaryota</taxon>
        <taxon>Rhodophyta</taxon>
        <taxon>Stylonematophyceae</taxon>
        <taxon>Stylonematales</taxon>
        <taxon>Stylonemataceae</taxon>
        <taxon>Rhodosorus</taxon>
    </lineage>
</organism>
<feature type="compositionally biased region" description="Basic and acidic residues" evidence="1">
    <location>
        <begin position="432"/>
        <end position="444"/>
    </location>
</feature>
<feature type="compositionally biased region" description="Basic and acidic residues" evidence="1">
    <location>
        <begin position="227"/>
        <end position="314"/>
    </location>
</feature>
<dbReference type="Proteomes" id="UP001157974">
    <property type="component" value="Unassembled WGS sequence"/>
</dbReference>
<evidence type="ECO:0000313" key="4">
    <source>
        <dbReference type="Proteomes" id="UP001157974"/>
    </source>
</evidence>
<feature type="compositionally biased region" description="Basic and acidic residues" evidence="1">
    <location>
        <begin position="521"/>
        <end position="549"/>
    </location>
</feature>
<dbReference type="InterPro" id="IPR012921">
    <property type="entry name" value="SPOC_C"/>
</dbReference>
<feature type="compositionally biased region" description="Basic residues" evidence="1">
    <location>
        <begin position="551"/>
        <end position="563"/>
    </location>
</feature>
<feature type="compositionally biased region" description="Basic and acidic residues" evidence="1">
    <location>
        <begin position="185"/>
        <end position="209"/>
    </location>
</feature>
<feature type="compositionally biased region" description="Basic and acidic residues" evidence="1">
    <location>
        <begin position="564"/>
        <end position="620"/>
    </location>
</feature>
<accession>A0AAV8UEM7</accession>
<feature type="compositionally biased region" description="Basic and acidic residues" evidence="1">
    <location>
        <begin position="323"/>
        <end position="424"/>
    </location>
</feature>